<evidence type="ECO:0000256" key="7">
    <source>
        <dbReference type="ARBA" id="ARBA00023170"/>
    </source>
</evidence>
<dbReference type="SUPFAM" id="SSF81321">
    <property type="entry name" value="Family A G protein-coupled receptor-like"/>
    <property type="match status" value="1"/>
</dbReference>
<dbReference type="PRINTS" id="PR00244">
    <property type="entry name" value="NEUROKININR"/>
</dbReference>
<sequence>MEENWRCTNICHQGLPRYQISHVLVILINNALMSLEQLDMQRIFGLKNKLIYSGPNMKTNLFMHAGITSDVQIFTSQDARSVLLLCIPIEIHIQHMILQHSNNLSIDDEFSCRTQHPCFREIFGTRCGQIHNLHTFNANLFEILESEGCNCSTVQNDNNLDNLICEIPQIVRHSWWTQIFYYAMFLTIIILSIGGNALVIWIILAHKNMRTVTNYFLINLSLADASIALFNWWFGSNYCIFNNFMSVVPTCASVFTLMSISLDRMSCANRHHAIEADFSAENVEKCGNRHISRKKTLAIICLIWIFACMCGLPMLLCSYTKSFYFPNGHITVVCFSDNYPDGDNHTSVLLSSYNYMLTFVTYLLPLTVLSVAYARIGFVLWGSQQIGENRHVQNIRAKRKVVKMMMVVVIIFLICWLPYHLYFSVFSKILSKHEDIYTPIHLYVNIYWLAMSSTIVNPFVYCYMNKRFRMGFKCALRFLPCVSFDPVEYMSVNKEKKSAEITNQCTRSMSLRSRFNESEEDFFFTADKKTKNSAINGQHTKFLHPDNQQHRQHFNSSFSSKNDERNLSPRDQRNYSMSPKNPQISRQISINDSESASPTSSVVADDQNQCSKDSIIYRNSAKAYCPTDSRI</sequence>
<dbReference type="GO" id="GO:0004995">
    <property type="term" value="F:tachykinin receptor activity"/>
    <property type="evidence" value="ECO:0007669"/>
    <property type="project" value="InterPro"/>
</dbReference>
<organism evidence="12 13">
    <name type="scientific">Romanomermis culicivorax</name>
    <name type="common">Nematode worm</name>
    <dbReference type="NCBI Taxonomy" id="13658"/>
    <lineage>
        <taxon>Eukaryota</taxon>
        <taxon>Metazoa</taxon>
        <taxon>Ecdysozoa</taxon>
        <taxon>Nematoda</taxon>
        <taxon>Enoplea</taxon>
        <taxon>Dorylaimia</taxon>
        <taxon>Mermithida</taxon>
        <taxon>Mermithoidea</taxon>
        <taxon>Mermithidae</taxon>
        <taxon>Romanomermis</taxon>
    </lineage>
</organism>
<evidence type="ECO:0000256" key="5">
    <source>
        <dbReference type="ARBA" id="ARBA00023040"/>
    </source>
</evidence>
<dbReference type="Gene3D" id="1.20.1070.10">
    <property type="entry name" value="Rhodopsin 7-helix transmembrane proteins"/>
    <property type="match status" value="1"/>
</dbReference>
<keyword evidence="12" id="KW-1185">Reference proteome</keyword>
<feature type="transmembrane region" description="Helical" evidence="10">
    <location>
        <begin position="359"/>
        <end position="381"/>
    </location>
</feature>
<evidence type="ECO:0000256" key="3">
    <source>
        <dbReference type="ARBA" id="ARBA00022692"/>
    </source>
</evidence>
<keyword evidence="7" id="KW-0675">Receptor</keyword>
<dbReference type="InterPro" id="IPR017452">
    <property type="entry name" value="GPCR_Rhodpsn_7TM"/>
</dbReference>
<keyword evidence="6 10" id="KW-0472">Membrane</keyword>
<evidence type="ECO:0000256" key="4">
    <source>
        <dbReference type="ARBA" id="ARBA00022989"/>
    </source>
</evidence>
<evidence type="ECO:0000256" key="8">
    <source>
        <dbReference type="ARBA" id="ARBA00023224"/>
    </source>
</evidence>
<evidence type="ECO:0000259" key="11">
    <source>
        <dbReference type="PROSITE" id="PS50262"/>
    </source>
</evidence>
<evidence type="ECO:0000313" key="13">
    <source>
        <dbReference type="WBParaSite" id="nRc.2.0.1.t11168-RA"/>
    </source>
</evidence>
<dbReference type="PANTHER" id="PTHR46925">
    <property type="entry name" value="G-PROTEIN COUPLED RECEPTOR TKR-1-RELATED"/>
    <property type="match status" value="1"/>
</dbReference>
<comment type="subcellular location">
    <subcellularLocation>
        <location evidence="1">Cell membrane</location>
        <topology evidence="1">Multi-pass membrane protein</topology>
    </subcellularLocation>
</comment>
<feature type="transmembrane region" description="Helical" evidence="10">
    <location>
        <begin position="297"/>
        <end position="316"/>
    </location>
</feature>
<dbReference type="Pfam" id="PF00001">
    <property type="entry name" value="7tm_1"/>
    <property type="match status" value="1"/>
</dbReference>
<feature type="transmembrane region" description="Helical" evidence="10">
    <location>
        <begin position="240"/>
        <end position="262"/>
    </location>
</feature>
<keyword evidence="4 10" id="KW-1133">Transmembrane helix</keyword>
<dbReference type="PANTHER" id="PTHR46925:SF2">
    <property type="entry name" value="G-PROTEIN COUPLED RECEPTOR TKR-1-RELATED"/>
    <property type="match status" value="1"/>
</dbReference>
<evidence type="ECO:0000256" key="9">
    <source>
        <dbReference type="SAM" id="MobiDB-lite"/>
    </source>
</evidence>
<feature type="region of interest" description="Disordered" evidence="9">
    <location>
        <begin position="590"/>
        <end position="609"/>
    </location>
</feature>
<proteinExistence type="predicted"/>
<evidence type="ECO:0000256" key="1">
    <source>
        <dbReference type="ARBA" id="ARBA00004651"/>
    </source>
</evidence>
<protein>
    <submittedName>
        <fullName evidence="13">G-protein coupled receptors family 1 profile domain-containing protein</fullName>
    </submittedName>
</protein>
<dbReference type="InterPro" id="IPR000276">
    <property type="entry name" value="GPCR_Rhodpsn"/>
</dbReference>
<feature type="domain" description="G-protein coupled receptors family 1 profile" evidence="11">
    <location>
        <begin position="195"/>
        <end position="461"/>
    </location>
</feature>
<dbReference type="WBParaSite" id="nRc.2.0.1.t11168-RA">
    <property type="protein sequence ID" value="nRc.2.0.1.t11168-RA"/>
    <property type="gene ID" value="nRc.2.0.1.g11168"/>
</dbReference>
<name>A0A915IBK9_ROMCU</name>
<evidence type="ECO:0000256" key="10">
    <source>
        <dbReference type="SAM" id="Phobius"/>
    </source>
</evidence>
<dbReference type="InterPro" id="IPR001681">
    <property type="entry name" value="Neurokn_rcpt"/>
</dbReference>
<dbReference type="GO" id="GO:0005886">
    <property type="term" value="C:plasma membrane"/>
    <property type="evidence" value="ECO:0007669"/>
    <property type="project" value="UniProtKB-SubCell"/>
</dbReference>
<dbReference type="PRINTS" id="PR00237">
    <property type="entry name" value="GPCRRHODOPSN"/>
</dbReference>
<keyword evidence="8" id="KW-0807">Transducer</keyword>
<keyword evidence="2" id="KW-1003">Cell membrane</keyword>
<dbReference type="AlphaFoldDB" id="A0A915IBK9"/>
<feature type="transmembrane region" description="Helical" evidence="10">
    <location>
        <begin position="442"/>
        <end position="463"/>
    </location>
</feature>
<feature type="region of interest" description="Disordered" evidence="9">
    <location>
        <begin position="539"/>
        <end position="584"/>
    </location>
</feature>
<feature type="compositionally biased region" description="Basic and acidic residues" evidence="9">
    <location>
        <begin position="561"/>
        <end position="573"/>
    </location>
</feature>
<keyword evidence="3 10" id="KW-0812">Transmembrane</keyword>
<feature type="compositionally biased region" description="Polar residues" evidence="9">
    <location>
        <begin position="574"/>
        <end position="584"/>
    </location>
</feature>
<feature type="transmembrane region" description="Helical" evidence="10">
    <location>
        <begin position="216"/>
        <end position="234"/>
    </location>
</feature>
<evidence type="ECO:0000256" key="2">
    <source>
        <dbReference type="ARBA" id="ARBA00022475"/>
    </source>
</evidence>
<keyword evidence="5" id="KW-0297">G-protein coupled receptor</keyword>
<reference evidence="13" key="1">
    <citation type="submission" date="2022-11" db="UniProtKB">
        <authorList>
            <consortium name="WormBaseParasite"/>
        </authorList>
    </citation>
    <scope>IDENTIFICATION</scope>
</reference>
<dbReference type="Proteomes" id="UP000887565">
    <property type="component" value="Unplaced"/>
</dbReference>
<dbReference type="PROSITE" id="PS50262">
    <property type="entry name" value="G_PROTEIN_RECEP_F1_2"/>
    <property type="match status" value="1"/>
</dbReference>
<accession>A0A915IBK9</accession>
<dbReference type="SMART" id="SM01381">
    <property type="entry name" value="7TM_GPCR_Srsx"/>
    <property type="match status" value="1"/>
</dbReference>
<evidence type="ECO:0000313" key="12">
    <source>
        <dbReference type="Proteomes" id="UP000887565"/>
    </source>
</evidence>
<evidence type="ECO:0000256" key="6">
    <source>
        <dbReference type="ARBA" id="ARBA00023136"/>
    </source>
</evidence>
<feature type="transmembrane region" description="Helical" evidence="10">
    <location>
        <begin position="401"/>
        <end position="422"/>
    </location>
</feature>
<feature type="transmembrane region" description="Helical" evidence="10">
    <location>
        <begin position="179"/>
        <end position="204"/>
    </location>
</feature>